<dbReference type="EMBL" id="FTPL01000001">
    <property type="protein sequence ID" value="SIT71803.1"/>
    <property type="molecule type" value="Genomic_DNA"/>
</dbReference>
<evidence type="ECO:0000256" key="1">
    <source>
        <dbReference type="SAM" id="Phobius"/>
    </source>
</evidence>
<name>A0A1U7PN65_9BACI</name>
<protein>
    <submittedName>
        <fullName evidence="2">Uncharacterized protein</fullName>
    </submittedName>
</protein>
<reference evidence="3" key="1">
    <citation type="submission" date="2017-01" db="EMBL/GenBank/DDBJ databases">
        <authorList>
            <person name="Varghese N."/>
            <person name="Submissions S."/>
        </authorList>
    </citation>
    <scope>NUCLEOTIDE SEQUENCE [LARGE SCALE GENOMIC DNA]</scope>
    <source>
        <strain evidence="3">MNA4</strain>
    </source>
</reference>
<evidence type="ECO:0000313" key="3">
    <source>
        <dbReference type="Proteomes" id="UP000187550"/>
    </source>
</evidence>
<dbReference type="STRING" id="550447.SAMN05428946_0782"/>
<dbReference type="Proteomes" id="UP000187550">
    <property type="component" value="Unassembled WGS sequence"/>
</dbReference>
<evidence type="ECO:0000313" key="2">
    <source>
        <dbReference type="EMBL" id="SIT71803.1"/>
    </source>
</evidence>
<keyword evidence="1" id="KW-1133">Transmembrane helix</keyword>
<keyword evidence="1" id="KW-0472">Membrane</keyword>
<accession>A0A1U7PN65</accession>
<keyword evidence="1" id="KW-0812">Transmembrane</keyword>
<dbReference type="AlphaFoldDB" id="A0A1U7PN65"/>
<dbReference type="RefSeq" id="WP_076757028.1">
    <property type="nucleotide sequence ID" value="NZ_FTPL01000001.1"/>
</dbReference>
<gene>
    <name evidence="2" type="ORF">SAMN05428946_0782</name>
</gene>
<sequence>MMSVIEFLGIAAGVAILVLLISFGLEKLSGKVAGRKLGRNMRITVSLGLALALLGAATMAAGHPFPFLVALLVGMAILLNRYWMGHFSEEQA</sequence>
<keyword evidence="3" id="KW-1185">Reference proteome</keyword>
<feature type="transmembrane region" description="Helical" evidence="1">
    <location>
        <begin position="43"/>
        <end position="61"/>
    </location>
</feature>
<dbReference type="OrthoDB" id="2989552at2"/>
<feature type="transmembrane region" description="Helical" evidence="1">
    <location>
        <begin position="6"/>
        <end position="23"/>
    </location>
</feature>
<proteinExistence type="predicted"/>
<organism evidence="2 3">
    <name type="scientific">Edaphobacillus lindanitolerans</name>
    <dbReference type="NCBI Taxonomy" id="550447"/>
    <lineage>
        <taxon>Bacteria</taxon>
        <taxon>Bacillati</taxon>
        <taxon>Bacillota</taxon>
        <taxon>Bacilli</taxon>
        <taxon>Bacillales</taxon>
        <taxon>Bacillaceae</taxon>
        <taxon>Edaphobacillus</taxon>
    </lineage>
</organism>